<keyword evidence="3" id="KW-1185">Reference proteome</keyword>
<reference evidence="2 3" key="1">
    <citation type="journal article" date="2012" name="J. Bacteriol.">
        <title>Genome sequence of "Candidatus Nitrosopumilus salaria" BD31, an ammonia-oxidizing archaeon from the San Francisco Bay estuary.</title>
        <authorList>
            <person name="Mosier A.C."/>
            <person name="Allen E.E."/>
            <person name="Kim M."/>
            <person name="Ferriera S."/>
            <person name="Francis C.A."/>
        </authorList>
    </citation>
    <scope>NUCLEOTIDE SEQUENCE [LARGE SCALE GENOMIC DNA]</scope>
    <source>
        <strain evidence="2 3">BD31</strain>
    </source>
</reference>
<organism evidence="2 3">
    <name type="scientific">Candidatus Nitrosopumilus salarius BD31</name>
    <dbReference type="NCBI Taxonomy" id="859350"/>
    <lineage>
        <taxon>Archaea</taxon>
        <taxon>Nitrososphaerota</taxon>
        <taxon>Nitrososphaeria</taxon>
        <taxon>Nitrosopumilales</taxon>
        <taxon>Nitrosopumilaceae</taxon>
        <taxon>Nitrosopumilus</taxon>
    </lineage>
</organism>
<dbReference type="Gene3D" id="3.40.50.2000">
    <property type="entry name" value="Glycogen Phosphorylase B"/>
    <property type="match status" value="1"/>
</dbReference>
<dbReference type="InterPro" id="IPR028098">
    <property type="entry name" value="Glyco_trans_4-like_N"/>
</dbReference>
<dbReference type="Pfam" id="PF13439">
    <property type="entry name" value="Glyco_transf_4"/>
    <property type="match status" value="1"/>
</dbReference>
<dbReference type="AlphaFoldDB" id="I3D110"/>
<evidence type="ECO:0000313" key="2">
    <source>
        <dbReference type="EMBL" id="EIJ65403.1"/>
    </source>
</evidence>
<proteinExistence type="predicted"/>
<comment type="caution">
    <text evidence="2">The sequence shown here is derived from an EMBL/GenBank/DDBJ whole genome shotgun (WGS) entry which is preliminary data.</text>
</comment>
<feature type="non-terminal residue" evidence="2">
    <location>
        <position position="189"/>
    </location>
</feature>
<dbReference type="EMBL" id="AEXL02000126">
    <property type="protein sequence ID" value="EIJ65403.1"/>
    <property type="molecule type" value="Genomic_DNA"/>
</dbReference>
<evidence type="ECO:0000259" key="1">
    <source>
        <dbReference type="Pfam" id="PF13439"/>
    </source>
</evidence>
<accession>I3D110</accession>
<sequence length="189" mass="22074">MWVLHICHSYYPPFLDCARQYNSLFKGTPYKVLTVYLTGDRNADVERDTQSDEVIFLGYKSKQVRGLKLGAIAKIKAIAKQKDFLFCIAHRVKPTYVALLATKLPVISVHHNYNDYSRWSRRLFVNFFQHRLLMLGVSNSVRDDLRQDLIEWEEERIQTLYNHIDVEATQAIMQPRDEARQSLGLPQDA</sequence>
<protein>
    <recommendedName>
        <fullName evidence="1">Glycosyltransferase subfamily 4-like N-terminal domain-containing protein</fullName>
    </recommendedName>
</protein>
<feature type="domain" description="Glycosyltransferase subfamily 4-like N-terminal" evidence="1">
    <location>
        <begin position="45"/>
        <end position="167"/>
    </location>
</feature>
<gene>
    <name evidence="2" type="ORF">BD31_I1018</name>
</gene>
<name>I3D110_9ARCH</name>
<dbReference type="Proteomes" id="UP000003423">
    <property type="component" value="Unassembled WGS sequence"/>
</dbReference>
<dbReference type="SUPFAM" id="SSF53756">
    <property type="entry name" value="UDP-Glycosyltransferase/glycogen phosphorylase"/>
    <property type="match status" value="1"/>
</dbReference>
<evidence type="ECO:0000313" key="3">
    <source>
        <dbReference type="Proteomes" id="UP000003423"/>
    </source>
</evidence>